<comment type="caution">
    <text evidence="2">The sequence shown here is derived from an EMBL/GenBank/DDBJ whole genome shotgun (WGS) entry which is preliminary data.</text>
</comment>
<organism evidence="2 3">
    <name type="scientific">Cucurbita argyrosperma subsp. sororia</name>
    <dbReference type="NCBI Taxonomy" id="37648"/>
    <lineage>
        <taxon>Eukaryota</taxon>
        <taxon>Viridiplantae</taxon>
        <taxon>Streptophyta</taxon>
        <taxon>Embryophyta</taxon>
        <taxon>Tracheophyta</taxon>
        <taxon>Spermatophyta</taxon>
        <taxon>Magnoliopsida</taxon>
        <taxon>eudicotyledons</taxon>
        <taxon>Gunneridae</taxon>
        <taxon>Pentapetalae</taxon>
        <taxon>rosids</taxon>
        <taxon>fabids</taxon>
        <taxon>Cucurbitales</taxon>
        <taxon>Cucurbitaceae</taxon>
        <taxon>Cucurbiteae</taxon>
        <taxon>Cucurbita</taxon>
    </lineage>
</organism>
<keyword evidence="3" id="KW-1185">Reference proteome</keyword>
<name>A0AAV6MRV0_9ROSI</name>
<gene>
    <name evidence="2" type="ORF">SDJN03_19057</name>
</gene>
<sequence length="112" mass="11686">MPFSVMKTPAAAFVFILLCIFHVSAARVLTGERWRPVSDRMLRGLVPPSGRNPCSFIPGLGRGRCTLSEVEDEAGGGGGGGGSSAFPGMNFDGFSAAAMVNGTQKQDPSLRP</sequence>
<proteinExistence type="predicted"/>
<dbReference type="Proteomes" id="UP000685013">
    <property type="component" value="Chromosome 12"/>
</dbReference>
<protein>
    <submittedName>
        <fullName evidence="2">Uncharacterized protein</fullName>
    </submittedName>
</protein>
<feature type="signal peptide" evidence="1">
    <location>
        <begin position="1"/>
        <end position="26"/>
    </location>
</feature>
<feature type="non-terminal residue" evidence="2">
    <location>
        <position position="1"/>
    </location>
</feature>
<reference evidence="2 3" key="1">
    <citation type="journal article" date="2021" name="Hortic Res">
        <title>The domestication of Cucurbita argyrosperma as revealed by the genome of its wild relative.</title>
        <authorList>
            <person name="Barrera-Redondo J."/>
            <person name="Sanchez-de la Vega G."/>
            <person name="Aguirre-Liguori J.A."/>
            <person name="Castellanos-Morales G."/>
            <person name="Gutierrez-Guerrero Y.T."/>
            <person name="Aguirre-Dugua X."/>
            <person name="Aguirre-Planter E."/>
            <person name="Tenaillon M.I."/>
            <person name="Lira-Saade R."/>
            <person name="Eguiarte L.E."/>
        </authorList>
    </citation>
    <scope>NUCLEOTIDE SEQUENCE [LARGE SCALE GENOMIC DNA]</scope>
    <source>
        <strain evidence="2">JBR-2021</strain>
    </source>
</reference>
<dbReference type="AlphaFoldDB" id="A0AAV6MRV0"/>
<keyword evidence="1" id="KW-0732">Signal</keyword>
<accession>A0AAV6MRV0</accession>
<evidence type="ECO:0000313" key="2">
    <source>
        <dbReference type="EMBL" id="KAG6586324.1"/>
    </source>
</evidence>
<feature type="chain" id="PRO_5043507269" evidence="1">
    <location>
        <begin position="27"/>
        <end position="112"/>
    </location>
</feature>
<dbReference type="EMBL" id="JAGKQH010000012">
    <property type="protein sequence ID" value="KAG6586324.1"/>
    <property type="molecule type" value="Genomic_DNA"/>
</dbReference>
<evidence type="ECO:0000256" key="1">
    <source>
        <dbReference type="SAM" id="SignalP"/>
    </source>
</evidence>
<evidence type="ECO:0000313" key="3">
    <source>
        <dbReference type="Proteomes" id="UP000685013"/>
    </source>
</evidence>